<dbReference type="PANTHER" id="PTHR31600:SF2">
    <property type="entry name" value="GAMETE ENRICHED GENE 10 PROTEIN-RELATED"/>
    <property type="match status" value="1"/>
</dbReference>
<sequence length="598" mass="65406">MSGGISGGEAGSRQTGVEGRAKRLKKLNRMFTSSTAQSATVAFRQRTWLITNAHGTATMARATDRFQLSAMRCNILQKCGLSEFGTFDICSPASVEFNKGRLLTNTMNLRLWHQELYLGATGTLAHFRDPRLYEYWTKKPLPEIAFVDLGSGTYVRQPRNETLWTMGNKYISASWDIYYLAPTLKSALNLTTLWNYVEDNGPASIFQGYTWSLDTFVDYAWDSLGKLKVVLVVLLVVETLCVQMTCMGLLTLLIRAANAQHMHRFSVFLALPSATLRIMASRQLMVDDDCGAAEDDEELEGLDLGAGGDAGGATTTNGGVGEKTDAEKKNVRMAADVDAGDDEEEGAVRTTKSGKKGSLNARSAAAAAAAKKNKPTTFGGRVYRALFGWLETKVKVNGKKLLPNSTAVLRFMAPLVLWAAAVVVVFGVSFVELANLQGPLSSLNAAAHVTYRVSRVRLAGNKLALSESVADNADYRTQLLDNLATLRQEYTALLYGGRIPPVNPNVTFEAVAPASTFANEEFANLFFKTRSCLREVASNCFPPGHEFYDITHNGLDAMIMRWMDDYTAFAHLPDELAFANHTLYKFINSVGGGDMVEA</sequence>
<dbReference type="PANTHER" id="PTHR31600">
    <property type="entry name" value="TINY MACROCYSTS PROTEIN B-RELATED"/>
    <property type="match status" value="1"/>
</dbReference>
<dbReference type="EMBL" id="KK101997">
    <property type="protein sequence ID" value="KIY98973.1"/>
    <property type="molecule type" value="Genomic_DNA"/>
</dbReference>
<accession>A0A0D2KU59</accession>
<protein>
    <submittedName>
        <fullName evidence="3">Uncharacterized protein</fullName>
    </submittedName>
</protein>
<keyword evidence="4" id="KW-1185">Reference proteome</keyword>
<dbReference type="Proteomes" id="UP000054498">
    <property type="component" value="Unassembled WGS sequence"/>
</dbReference>
<evidence type="ECO:0000313" key="3">
    <source>
        <dbReference type="EMBL" id="KIY98973.1"/>
    </source>
</evidence>
<keyword evidence="2" id="KW-0472">Membrane</keyword>
<feature type="transmembrane region" description="Helical" evidence="2">
    <location>
        <begin position="229"/>
        <end position="254"/>
    </location>
</feature>
<feature type="transmembrane region" description="Helical" evidence="2">
    <location>
        <begin position="407"/>
        <end position="431"/>
    </location>
</feature>
<organism evidence="3 4">
    <name type="scientific">Monoraphidium neglectum</name>
    <dbReference type="NCBI Taxonomy" id="145388"/>
    <lineage>
        <taxon>Eukaryota</taxon>
        <taxon>Viridiplantae</taxon>
        <taxon>Chlorophyta</taxon>
        <taxon>core chlorophytes</taxon>
        <taxon>Chlorophyceae</taxon>
        <taxon>CS clade</taxon>
        <taxon>Sphaeropleales</taxon>
        <taxon>Selenastraceae</taxon>
        <taxon>Monoraphidium</taxon>
    </lineage>
</organism>
<keyword evidence="2" id="KW-1133">Transmembrane helix</keyword>
<dbReference type="OrthoDB" id="541921at2759"/>
<evidence type="ECO:0000256" key="1">
    <source>
        <dbReference type="SAM" id="MobiDB-lite"/>
    </source>
</evidence>
<evidence type="ECO:0000256" key="2">
    <source>
        <dbReference type="SAM" id="Phobius"/>
    </source>
</evidence>
<feature type="region of interest" description="Disordered" evidence="1">
    <location>
        <begin position="303"/>
        <end position="356"/>
    </location>
</feature>
<proteinExistence type="predicted"/>
<name>A0A0D2KU59_9CHLO</name>
<evidence type="ECO:0000313" key="4">
    <source>
        <dbReference type="Proteomes" id="UP000054498"/>
    </source>
</evidence>
<reference evidence="3 4" key="1">
    <citation type="journal article" date="2013" name="BMC Genomics">
        <title>Reconstruction of the lipid metabolism for the microalga Monoraphidium neglectum from its genome sequence reveals characteristics suitable for biofuel production.</title>
        <authorList>
            <person name="Bogen C."/>
            <person name="Al-Dilaimi A."/>
            <person name="Albersmeier A."/>
            <person name="Wichmann J."/>
            <person name="Grundmann M."/>
            <person name="Rupp O."/>
            <person name="Lauersen K.J."/>
            <person name="Blifernez-Klassen O."/>
            <person name="Kalinowski J."/>
            <person name="Goesmann A."/>
            <person name="Mussgnug J.H."/>
            <person name="Kruse O."/>
        </authorList>
    </citation>
    <scope>NUCLEOTIDE SEQUENCE [LARGE SCALE GENOMIC DNA]</scope>
    <source>
        <strain evidence="3 4">SAG 48.87</strain>
    </source>
</reference>
<dbReference type="RefSeq" id="XP_013897993.1">
    <property type="nucleotide sequence ID" value="XM_014042539.1"/>
</dbReference>
<dbReference type="GeneID" id="25741863"/>
<dbReference type="AlphaFoldDB" id="A0A0D2KU59"/>
<keyword evidence="2" id="KW-0812">Transmembrane</keyword>
<dbReference type="InterPro" id="IPR052994">
    <property type="entry name" value="Tiny_macrocysts_regulators"/>
</dbReference>
<dbReference type="KEGG" id="mng:MNEG_8988"/>
<gene>
    <name evidence="3" type="ORF">MNEG_8988</name>
</gene>